<keyword evidence="1" id="KW-0808">Transferase</keyword>
<dbReference type="GO" id="GO:0016740">
    <property type="term" value="F:transferase activity"/>
    <property type="evidence" value="ECO:0007669"/>
    <property type="project" value="UniProtKB-KW"/>
</dbReference>
<dbReference type="SMART" id="SM00829">
    <property type="entry name" value="PKS_ER"/>
    <property type="match status" value="1"/>
</dbReference>
<feature type="domain" description="Enoyl reductase (ER)" evidence="2">
    <location>
        <begin position="186"/>
        <end position="462"/>
    </location>
</feature>
<dbReference type="PANTHER" id="PTHR45681">
    <property type="entry name" value="POLYKETIDE SYNTHASE 44-RELATED"/>
    <property type="match status" value="1"/>
</dbReference>
<protein>
    <recommendedName>
        <fullName evidence="2">Enoyl reductase (ER) domain-containing protein</fullName>
    </recommendedName>
</protein>
<sequence>MKFFSGKSINTSNRSQRIEQFENSVKAAGFNLISKKSDCITSTCILFRKQIESLDAEKQIAVPVYFGRFDEWVDKLKNSFTMYKNRPKNENVWMVSDDSTLNGILGMTNCLRQEPGGDRFRCIYSDTELPKPIDFSQAPYDEILKKDLSMNVFKDGQWGTYRLLDLERNYNTVESSEVYLDIVKKGDMSSIKWLVSPMIKNINHNDNVNVQIHYAGLDLKDSLLSSGSMGMEFIERSLGTEFSGYRIDTGENVMGLAFHRAISTSIDIDPQLLITLPNNWKLEDGAASINPLFIVWCSLIHNAHLKPGETILIHPGTSANGLAALQIANQMDCTIIATADTDEKRQYLMKNFDIPEENILNSEDSDFIDRVLVATSYQGVDVVFNTLSNQKLPNLLPIVRDYGRYIDVDQPKSTCKSPLSRNAQYLNISSLICEKSFRNFMPRLMKNFQIWFDQFVKSMKFIFY</sequence>
<organism evidence="3 4">
    <name type="scientific">Euroglyphus maynei</name>
    <name type="common">Mayne's house dust mite</name>
    <dbReference type="NCBI Taxonomy" id="6958"/>
    <lineage>
        <taxon>Eukaryota</taxon>
        <taxon>Metazoa</taxon>
        <taxon>Ecdysozoa</taxon>
        <taxon>Arthropoda</taxon>
        <taxon>Chelicerata</taxon>
        <taxon>Arachnida</taxon>
        <taxon>Acari</taxon>
        <taxon>Acariformes</taxon>
        <taxon>Sarcoptiformes</taxon>
        <taxon>Astigmata</taxon>
        <taxon>Psoroptidia</taxon>
        <taxon>Analgoidea</taxon>
        <taxon>Pyroglyphidae</taxon>
        <taxon>Pyroglyphinae</taxon>
        <taxon>Euroglyphus</taxon>
    </lineage>
</organism>
<evidence type="ECO:0000259" key="2">
    <source>
        <dbReference type="SMART" id="SM00829"/>
    </source>
</evidence>
<dbReference type="InterPro" id="IPR050444">
    <property type="entry name" value="Polyketide_Synthase"/>
</dbReference>
<dbReference type="Proteomes" id="UP000194236">
    <property type="component" value="Unassembled WGS sequence"/>
</dbReference>
<dbReference type="AlphaFoldDB" id="A0A1Y3BG34"/>
<dbReference type="Gene3D" id="3.40.50.720">
    <property type="entry name" value="NAD(P)-binding Rossmann-like Domain"/>
    <property type="match status" value="2"/>
</dbReference>
<evidence type="ECO:0000256" key="1">
    <source>
        <dbReference type="ARBA" id="ARBA00022679"/>
    </source>
</evidence>
<gene>
    <name evidence="3" type="ORF">BLA29_004690</name>
</gene>
<dbReference type="InterPro" id="IPR011032">
    <property type="entry name" value="GroES-like_sf"/>
</dbReference>
<dbReference type="SUPFAM" id="SSF51735">
    <property type="entry name" value="NAD(P)-binding Rossmann-fold domains"/>
    <property type="match status" value="1"/>
</dbReference>
<dbReference type="PANTHER" id="PTHR45681:SF6">
    <property type="entry name" value="POLYKETIDE SYNTHASE 37"/>
    <property type="match status" value="1"/>
</dbReference>
<evidence type="ECO:0000313" key="4">
    <source>
        <dbReference type="Proteomes" id="UP000194236"/>
    </source>
</evidence>
<dbReference type="InterPro" id="IPR013149">
    <property type="entry name" value="ADH-like_C"/>
</dbReference>
<evidence type="ECO:0000313" key="3">
    <source>
        <dbReference type="EMBL" id="OTF79879.1"/>
    </source>
</evidence>
<keyword evidence="4" id="KW-1185">Reference proteome</keyword>
<dbReference type="InterPro" id="IPR036291">
    <property type="entry name" value="NAD(P)-bd_dom_sf"/>
</dbReference>
<dbReference type="CDD" id="cd05195">
    <property type="entry name" value="enoyl_red"/>
    <property type="match status" value="1"/>
</dbReference>
<dbReference type="Pfam" id="PF00107">
    <property type="entry name" value="ADH_zinc_N"/>
    <property type="match status" value="1"/>
</dbReference>
<proteinExistence type="predicted"/>
<dbReference type="OrthoDB" id="6504497at2759"/>
<dbReference type="SUPFAM" id="SSF50129">
    <property type="entry name" value="GroES-like"/>
    <property type="match status" value="1"/>
</dbReference>
<comment type="caution">
    <text evidence="3">The sequence shown here is derived from an EMBL/GenBank/DDBJ whole genome shotgun (WGS) entry which is preliminary data.</text>
</comment>
<accession>A0A1Y3BG34</accession>
<dbReference type="InterPro" id="IPR020843">
    <property type="entry name" value="ER"/>
</dbReference>
<name>A0A1Y3BG34_EURMA</name>
<dbReference type="Gene3D" id="3.90.180.10">
    <property type="entry name" value="Medium-chain alcohol dehydrogenases, catalytic domain"/>
    <property type="match status" value="1"/>
</dbReference>
<dbReference type="Pfam" id="PF21149">
    <property type="entry name" value="FAS_pseudo-KR"/>
    <property type="match status" value="1"/>
</dbReference>
<dbReference type="InterPro" id="IPR049391">
    <property type="entry name" value="FAS_pseudo-KR"/>
</dbReference>
<reference evidence="3 4" key="1">
    <citation type="submission" date="2017-03" db="EMBL/GenBank/DDBJ databases">
        <title>Genome Survey of Euroglyphus maynei.</title>
        <authorList>
            <person name="Arlian L.G."/>
            <person name="Morgan M.S."/>
            <person name="Rider S.D."/>
        </authorList>
    </citation>
    <scope>NUCLEOTIDE SEQUENCE [LARGE SCALE GENOMIC DNA]</scope>
    <source>
        <strain evidence="3">Arlian Lab</strain>
        <tissue evidence="3">Whole body</tissue>
    </source>
</reference>
<dbReference type="EMBL" id="MUJZ01020937">
    <property type="protein sequence ID" value="OTF79879.1"/>
    <property type="molecule type" value="Genomic_DNA"/>
</dbReference>
<dbReference type="GO" id="GO:0016491">
    <property type="term" value="F:oxidoreductase activity"/>
    <property type="evidence" value="ECO:0007669"/>
    <property type="project" value="InterPro"/>
</dbReference>